<accession>A0A132NRP7</accession>
<evidence type="ECO:0000256" key="1">
    <source>
        <dbReference type="SAM" id="MobiDB-lite"/>
    </source>
</evidence>
<dbReference type="VEuPathDB" id="GiardiaDB:QR46_3314"/>
<proteinExistence type="predicted"/>
<dbReference type="AlphaFoldDB" id="A0A132NRP7"/>
<comment type="caution">
    <text evidence="2">The sequence shown here is derived from an EMBL/GenBank/DDBJ whole genome shotgun (WGS) entry which is preliminary data.</text>
</comment>
<evidence type="ECO:0000313" key="3">
    <source>
        <dbReference type="Proteomes" id="UP000070089"/>
    </source>
</evidence>
<feature type="region of interest" description="Disordered" evidence="1">
    <location>
        <begin position="433"/>
        <end position="453"/>
    </location>
</feature>
<organism evidence="2 3">
    <name type="scientific">Giardia duodenalis assemblage B</name>
    <dbReference type="NCBI Taxonomy" id="1394984"/>
    <lineage>
        <taxon>Eukaryota</taxon>
        <taxon>Metamonada</taxon>
        <taxon>Diplomonadida</taxon>
        <taxon>Hexamitidae</taxon>
        <taxon>Giardiinae</taxon>
        <taxon>Giardia</taxon>
    </lineage>
</organism>
<gene>
    <name evidence="2" type="ORF">QR46_3314</name>
</gene>
<dbReference type="OrthoDB" id="10256553at2759"/>
<reference evidence="2 3" key="1">
    <citation type="journal article" date="2015" name="Mol. Biochem. Parasitol.">
        <title>Identification of polymorphic genes for use in assemblage B genotyping assays through comparative genomics of multiple assemblage B Giardia duodenalis isolates.</title>
        <authorList>
            <person name="Wielinga C."/>
            <person name="Thompson R.C."/>
            <person name="Monis P."/>
            <person name="Ryan U."/>
        </authorList>
    </citation>
    <scope>NUCLEOTIDE SEQUENCE [LARGE SCALE GENOMIC DNA]</scope>
    <source>
        <strain evidence="2 3">BAH15c1</strain>
    </source>
</reference>
<dbReference type="EMBL" id="JXTI01000103">
    <property type="protein sequence ID" value="KWX12720.1"/>
    <property type="molecule type" value="Genomic_DNA"/>
</dbReference>
<dbReference type="Proteomes" id="UP000070089">
    <property type="component" value="Unassembled WGS sequence"/>
</dbReference>
<name>A0A132NRP7_GIAIN</name>
<evidence type="ECO:0000313" key="2">
    <source>
        <dbReference type="EMBL" id="KWX12720.1"/>
    </source>
</evidence>
<protein>
    <submittedName>
        <fullName evidence="2">Uncharacterized protein</fullName>
    </submittedName>
</protein>
<sequence length="1008" mass="111254">MTTITLPFVYLNSYVMSVIEAKLNDSLAKAVQSGQDKRYSDAITALVRLLSIMDQWFHAEPAVHRIYFRTYYRVLKACIYGDMGLYHWLNDDALSASLALKQSIQMLPTHLSLQRLSYLAVRHNDTDAAIHYLLRLVSDPILSYDKVTSYKGTCATHPSEALALRAAITAYYGNIVEGINLISLALSYHSQTAAEIATPLVCTQLRAGLPPRVITKIPDLTNMSSIEIRKYHLLLRVFVSLCKIAVDRCVKLPIVVNCDIRNILNHVLGEFHKLVISNVIFDPTGLYQVLLDKYLSIGGSPSAVKVCMESKEYLLDLYSFAFPWMWDVQVVIRSFTDIMRENAFTDTVWTLLSVHDKKASRRAIEAGIQALSRKKIIEETALAEYVYNMHGLQLAPLFTSKPHDKDRVDLAKISRAGPGEAVKSVMSAHLSNSEVTSRALTHHTHSSSDDSLNSYATETKESLMKAFQKAVQARKHPSTPKHLAVTKSPTVASAAPIRSMDLSGLHVCPSPAELAVSLADTVLGQPIVPLDTLWTNHASTCQECKDPKPTYQTRRIVDEADVKACVEGHQSIIQQVISGIPYSTGLSGIYNGEVERVRNTSVLSRFMLGSTIRAVNESAGEPIKPFSKKCRKLAKTLQTTTQDYDFDTASEKPAVKSDLTDPIDLSADDLFPVHIPNSSTEEPIGYQVTSAVKPKVPQRRAQLSIPLAPTSEPHSSPTCSARTISARRVQEANNQIVKAAPRSTEAAKPTPELSVAMLPQQNLLTGKVVLDYITGKEMRQAESIYANIGLATAILDRASSTPTTERHASRSSVEKADTIAKTGYKDRKIDGVSVLQDKGTYLPAYLDTITYQAAFTPRGAADTIEISSPISQLPLPERIDLFQYCDTEPSKAMRLSAAVSEYIERPAKSISPQTTDPEAATIDHKRQLRPYHNGLDDYLVEHLPRTPPRPIPKLVTNVKSLPRDALNGRGRQKTVAIHQLTSSSNASLSHFTGKTISALLMRPKKPKK</sequence>